<gene>
    <name evidence="2" type="ORF">PGABG01_0703700</name>
</gene>
<proteinExistence type="predicted"/>
<name>A0ABY1UKW8_9APIC</name>
<organism evidence="2 3">
    <name type="scientific">Plasmodium gaboni</name>
    <dbReference type="NCBI Taxonomy" id="647221"/>
    <lineage>
        <taxon>Eukaryota</taxon>
        <taxon>Sar</taxon>
        <taxon>Alveolata</taxon>
        <taxon>Apicomplexa</taxon>
        <taxon>Aconoidasida</taxon>
        <taxon>Haemosporida</taxon>
        <taxon>Plasmodiidae</taxon>
        <taxon>Plasmodium</taxon>
        <taxon>Plasmodium (Laverania)</taxon>
    </lineage>
</organism>
<evidence type="ECO:0000313" key="3">
    <source>
        <dbReference type="Proteomes" id="UP000831156"/>
    </source>
</evidence>
<feature type="region of interest" description="Disordered" evidence="1">
    <location>
        <begin position="1"/>
        <end position="22"/>
    </location>
</feature>
<accession>A0ABY1UKW8</accession>
<protein>
    <submittedName>
        <fullName evidence="2">Uncharacterized protein</fullName>
    </submittedName>
</protein>
<evidence type="ECO:0000313" key="2">
    <source>
        <dbReference type="EMBL" id="SOV12772.1"/>
    </source>
</evidence>
<dbReference type="Proteomes" id="UP000831156">
    <property type="component" value="Chromosome 7"/>
</dbReference>
<keyword evidence="3" id="KW-1185">Reference proteome</keyword>
<sequence length="1052" mass="125465">MSTHISDEEPEGGNFDQKNKISSHEKNQIINNFIINYNLKKENYTESEKGNEINKINDINEINKINDINEINKITDINEINKINDINEINKINDINDINQINDINEINKINDINQINQINGINQIVNRKKNMDTVYKNIINMSNNMTQMYNSINNMSHNMINASNDMMDISGNITSHINSMNNKTNYIMSNHLNSIENETNNMITSQINIINNKPYITTNHINNNDKNQSNNICSHIVSNINNNSMAKHNDINNSYVNVLYFRKLKLNKKLFEKLKNKNIVIYLKYKDSTCTSEKIEITDPEINNLYLCFLITEPFLENEKKIIKIYIKCFKDGKYKILSFGFVELNFIDFSEKFYRKKSYMLCYDKKNNKYIFGYFILILANQIKWKVCDNKVFYEYIKKSYFVSNRKNYDQQIFYICKKIQKKLLQSYYNNTTNPYTYLHNQALLKHFSVTHSCPGTFSLNTSNKKNSYDRYKKENHIETNNQNYLHDIKKSKSLIPLNLMQNEILYPQLSHDNYKIKSMAHNKHNITNYTTYKEKWGDENLYEMKKKNSIHEQNNMLMNSKGLENQTTEKVLLNHEENETIKCYKDNHQIKNDYESDQNCDTKQYYENETIKCYKDNHQIKNDYESDQNCDIKPYYENENINEYKDNHQIKNDYESDQNCDIKPYYENENINEYKDNHQIKNDYESDQQYNFKTLNKKQVTNQIEDIKSEQNNVYSNITENPFFNTDEYEINHSFNNIGEYHDTEKNEYIKNKVDNEEEESIEKNIFDNIICEKLENILNNDIESFIQEIQFILEHLKKKIIKKNDYFLNELKKDHIYEYNEQLHSKYKNENNEEYTLEDYINKSKYNNNVKNDIMSILQNCLNTTLLYIKCILKDTNINKQEKNIFAAYENIIKNIKQALSHYVMENETFNHDILNKDILNENKNISLHTSVTKSINSITNKNCKLTKMEIQENQMESCKEKYIDHYNKTTNVLKEKNNINSYISSDETLSTSSLSSCSNESHKKIKHMSRQIEYFKMNSYINENISSAFKYYELKWKNKLAKIGAYI</sequence>
<dbReference type="EMBL" id="LT969430">
    <property type="protein sequence ID" value="SOV12772.1"/>
    <property type="molecule type" value="Genomic_DNA"/>
</dbReference>
<evidence type="ECO:0000256" key="1">
    <source>
        <dbReference type="SAM" id="MobiDB-lite"/>
    </source>
</evidence>
<reference evidence="2" key="1">
    <citation type="submission" date="2016-09" db="EMBL/GenBank/DDBJ databases">
        <authorList>
            <consortium name="Pathogen Informatics"/>
            <person name="Sun Q."/>
            <person name="Inoue M."/>
        </authorList>
    </citation>
    <scope>NUCLEOTIDE SEQUENCE</scope>
</reference>